<sequence>MITLDLQIELALANNVYVLIVPDSTQPGNLLAGHLFLDLPHIAYSRIGEELRIGYLKDKPFLNLSSVKATPYIESKAAETVRKNLSKSR</sequence>
<proteinExistence type="predicted"/>
<dbReference type="EMBL" id="BMAW01026020">
    <property type="protein sequence ID" value="GFT95030.1"/>
    <property type="molecule type" value="Genomic_DNA"/>
</dbReference>
<dbReference type="Proteomes" id="UP000887013">
    <property type="component" value="Unassembled WGS sequence"/>
</dbReference>
<organism evidence="1 2">
    <name type="scientific">Nephila pilipes</name>
    <name type="common">Giant wood spider</name>
    <name type="synonym">Nephila maculata</name>
    <dbReference type="NCBI Taxonomy" id="299642"/>
    <lineage>
        <taxon>Eukaryota</taxon>
        <taxon>Metazoa</taxon>
        <taxon>Ecdysozoa</taxon>
        <taxon>Arthropoda</taxon>
        <taxon>Chelicerata</taxon>
        <taxon>Arachnida</taxon>
        <taxon>Araneae</taxon>
        <taxon>Araneomorphae</taxon>
        <taxon>Entelegynae</taxon>
        <taxon>Araneoidea</taxon>
        <taxon>Nephilidae</taxon>
        <taxon>Nephila</taxon>
    </lineage>
</organism>
<keyword evidence="2" id="KW-1185">Reference proteome</keyword>
<accession>A0A8X6PXM3</accession>
<evidence type="ECO:0000313" key="1">
    <source>
        <dbReference type="EMBL" id="GFT95030.1"/>
    </source>
</evidence>
<gene>
    <name evidence="1" type="ORF">NPIL_613871</name>
</gene>
<evidence type="ECO:0000313" key="2">
    <source>
        <dbReference type="Proteomes" id="UP000887013"/>
    </source>
</evidence>
<reference evidence="1" key="1">
    <citation type="submission" date="2020-08" db="EMBL/GenBank/DDBJ databases">
        <title>Multicomponent nature underlies the extraordinary mechanical properties of spider dragline silk.</title>
        <authorList>
            <person name="Kono N."/>
            <person name="Nakamura H."/>
            <person name="Mori M."/>
            <person name="Yoshida Y."/>
            <person name="Ohtoshi R."/>
            <person name="Malay A.D."/>
            <person name="Moran D.A.P."/>
            <person name="Tomita M."/>
            <person name="Numata K."/>
            <person name="Arakawa K."/>
        </authorList>
    </citation>
    <scope>NUCLEOTIDE SEQUENCE</scope>
</reference>
<comment type="caution">
    <text evidence="1">The sequence shown here is derived from an EMBL/GenBank/DDBJ whole genome shotgun (WGS) entry which is preliminary data.</text>
</comment>
<protein>
    <submittedName>
        <fullName evidence="1">Uncharacterized protein</fullName>
    </submittedName>
</protein>
<name>A0A8X6PXM3_NEPPI</name>
<dbReference type="OrthoDB" id="8065943at2759"/>
<dbReference type="AlphaFoldDB" id="A0A8X6PXM3"/>